<accession>A0ABZ0S815</accession>
<dbReference type="PANTHER" id="PTHR43648">
    <property type="entry name" value="ELECTRON TRANSFER FLAVOPROTEIN BETA SUBUNIT LYSINE METHYLTRANSFERASE"/>
    <property type="match status" value="1"/>
</dbReference>
<dbReference type="GO" id="GO:0005840">
    <property type="term" value="C:ribosome"/>
    <property type="evidence" value="ECO:0007669"/>
    <property type="project" value="UniProtKB-KW"/>
</dbReference>
<dbReference type="InterPro" id="IPR050078">
    <property type="entry name" value="Ribosomal_L11_MeTrfase_PrmA"/>
</dbReference>
<protein>
    <recommendedName>
        <fullName evidence="6">Ribosomal protein L11 methyltransferase</fullName>
        <shortName evidence="6">L11 Mtase</shortName>
        <ecNumber evidence="6">2.1.1.-</ecNumber>
    </recommendedName>
</protein>
<comment type="function">
    <text evidence="6">Methylates ribosomal protein L11.</text>
</comment>
<keyword evidence="5 6" id="KW-0949">S-adenosyl-L-methionine</keyword>
<dbReference type="PANTHER" id="PTHR43648:SF1">
    <property type="entry name" value="ELECTRON TRANSFER FLAVOPROTEIN BETA SUBUNIT LYSINE METHYLTRANSFERASE"/>
    <property type="match status" value="1"/>
</dbReference>
<evidence type="ECO:0000313" key="7">
    <source>
        <dbReference type="EMBL" id="WPL16659.1"/>
    </source>
</evidence>
<keyword evidence="7" id="KW-0687">Ribonucleoprotein</keyword>
<feature type="binding site" evidence="6">
    <location>
        <position position="162"/>
    </location>
    <ligand>
        <name>S-adenosyl-L-methionine</name>
        <dbReference type="ChEBI" id="CHEBI:59789"/>
    </ligand>
</feature>
<dbReference type="EC" id="2.1.1.-" evidence="6"/>
<dbReference type="PIRSF" id="PIRSF000401">
    <property type="entry name" value="RPL11_MTase"/>
    <property type="match status" value="1"/>
</dbReference>
<comment type="catalytic activity">
    <reaction evidence="6">
        <text>L-lysyl-[protein] + 3 S-adenosyl-L-methionine = N(6),N(6),N(6)-trimethyl-L-lysyl-[protein] + 3 S-adenosyl-L-homocysteine + 3 H(+)</text>
        <dbReference type="Rhea" id="RHEA:54192"/>
        <dbReference type="Rhea" id="RHEA-COMP:9752"/>
        <dbReference type="Rhea" id="RHEA-COMP:13826"/>
        <dbReference type="ChEBI" id="CHEBI:15378"/>
        <dbReference type="ChEBI" id="CHEBI:29969"/>
        <dbReference type="ChEBI" id="CHEBI:57856"/>
        <dbReference type="ChEBI" id="CHEBI:59789"/>
        <dbReference type="ChEBI" id="CHEBI:61961"/>
    </reaction>
</comment>
<dbReference type="HAMAP" id="MF_00735">
    <property type="entry name" value="Methyltr_PrmA"/>
    <property type="match status" value="1"/>
</dbReference>
<organism evidence="7 8">
    <name type="scientific">Thiorhodovibrio winogradskyi</name>
    <dbReference type="NCBI Taxonomy" id="77007"/>
    <lineage>
        <taxon>Bacteria</taxon>
        <taxon>Pseudomonadati</taxon>
        <taxon>Pseudomonadota</taxon>
        <taxon>Gammaproteobacteria</taxon>
        <taxon>Chromatiales</taxon>
        <taxon>Chromatiaceae</taxon>
        <taxon>Thiorhodovibrio</taxon>
    </lineage>
</organism>
<reference evidence="7 8" key="1">
    <citation type="journal article" date="2023" name="Microorganisms">
        <title>Thiorhodovibrio frisius and Trv. litoralis spp. nov., Two Novel Members from a Clade of Fastidious Purple Sulfur Bacteria That Exhibit Unique Red-Shifted Light-Harvesting Capabilities.</title>
        <authorList>
            <person name="Methner A."/>
            <person name="Kuzyk S.B."/>
            <person name="Petersen J."/>
            <person name="Bauer S."/>
            <person name="Brinkmann H."/>
            <person name="Sichau K."/>
            <person name="Wanner G."/>
            <person name="Wolf J."/>
            <person name="Neumann-Schaal M."/>
            <person name="Henke P."/>
            <person name="Tank M."/>
            <person name="Sproer C."/>
            <person name="Bunk B."/>
            <person name="Overmann J."/>
        </authorList>
    </citation>
    <scope>NUCLEOTIDE SEQUENCE [LARGE SCALE GENOMIC DNA]</scope>
    <source>
        <strain evidence="7 8">DSM 6702</strain>
    </source>
</reference>
<gene>
    <name evidence="6 7" type="primary">prmA</name>
    <name evidence="7" type="ORF">Thiowin_01626</name>
</gene>
<evidence type="ECO:0000256" key="6">
    <source>
        <dbReference type="HAMAP-Rule" id="MF_00735"/>
    </source>
</evidence>
<keyword evidence="4 6" id="KW-0808">Transferase</keyword>
<dbReference type="InterPro" id="IPR004498">
    <property type="entry name" value="Ribosomal_PrmA_MeTrfase"/>
</dbReference>
<comment type="similarity">
    <text evidence="1 6">Belongs to the methyltransferase superfamily. PrmA family.</text>
</comment>
<dbReference type="Proteomes" id="UP001432180">
    <property type="component" value="Chromosome"/>
</dbReference>
<feature type="binding site" evidence="6">
    <location>
        <position position="246"/>
    </location>
    <ligand>
        <name>S-adenosyl-L-methionine</name>
        <dbReference type="ChEBI" id="CHEBI:59789"/>
    </ligand>
</feature>
<dbReference type="RefSeq" id="WP_328987202.1">
    <property type="nucleotide sequence ID" value="NZ_CP121472.1"/>
</dbReference>
<keyword evidence="7" id="KW-0689">Ribosomal protein</keyword>
<proteinExistence type="inferred from homology"/>
<dbReference type="Gene3D" id="3.40.50.150">
    <property type="entry name" value="Vaccinia Virus protein VP39"/>
    <property type="match status" value="1"/>
</dbReference>
<keyword evidence="8" id="KW-1185">Reference proteome</keyword>
<name>A0ABZ0S815_9GAMM</name>
<dbReference type="GO" id="GO:0008168">
    <property type="term" value="F:methyltransferase activity"/>
    <property type="evidence" value="ECO:0007669"/>
    <property type="project" value="UniProtKB-KW"/>
</dbReference>
<keyword evidence="2 6" id="KW-0963">Cytoplasm</keyword>
<evidence type="ECO:0000256" key="1">
    <source>
        <dbReference type="ARBA" id="ARBA00009741"/>
    </source>
</evidence>
<evidence type="ECO:0000256" key="4">
    <source>
        <dbReference type="ARBA" id="ARBA00022679"/>
    </source>
</evidence>
<dbReference type="InterPro" id="IPR029063">
    <property type="entry name" value="SAM-dependent_MTases_sf"/>
</dbReference>
<comment type="subcellular location">
    <subcellularLocation>
        <location evidence="6">Cytoplasm</location>
    </subcellularLocation>
</comment>
<feature type="binding site" evidence="6">
    <location>
        <position position="183"/>
    </location>
    <ligand>
        <name>S-adenosyl-L-methionine</name>
        <dbReference type="ChEBI" id="CHEBI:59789"/>
    </ligand>
</feature>
<dbReference type="SUPFAM" id="SSF53335">
    <property type="entry name" value="S-adenosyl-L-methionine-dependent methyltransferases"/>
    <property type="match status" value="1"/>
</dbReference>
<feature type="binding site" evidence="6">
    <location>
        <position position="205"/>
    </location>
    <ligand>
        <name>S-adenosyl-L-methionine</name>
        <dbReference type="ChEBI" id="CHEBI:59789"/>
    </ligand>
</feature>
<evidence type="ECO:0000313" key="8">
    <source>
        <dbReference type="Proteomes" id="UP001432180"/>
    </source>
</evidence>
<dbReference type="EMBL" id="CP121472">
    <property type="protein sequence ID" value="WPL16659.1"/>
    <property type="molecule type" value="Genomic_DNA"/>
</dbReference>
<sequence length="312" mass="32731">MAWLQLALIGAREQVPLIEAALESAGALAITLDDPEDPGQTTPSTNLELLEPAPGATPLWALVRITALFEDAPAARLRAEQTADQLHAALAAPPRLEPLADQVWERAWLAHWQPRRFGRRLWVCPHGQAPSEPECPSDHALEQVIVALDPGLAFGTGSHPTTALCLEWLDSIDLVGKTLLDYGCGSGILAIAALKLGAARAIAIDHDPQALTATTANAAANGVAARLSCLAPDALPLFSADVLIANILAGVLVELAPILTRLCATNAQIALSGILEPQVPSVAAAYGGRVALHAPAIRDQWALISGDCIQIR</sequence>
<evidence type="ECO:0000256" key="2">
    <source>
        <dbReference type="ARBA" id="ARBA00022490"/>
    </source>
</evidence>
<evidence type="ECO:0000256" key="5">
    <source>
        <dbReference type="ARBA" id="ARBA00022691"/>
    </source>
</evidence>
<dbReference type="Pfam" id="PF06325">
    <property type="entry name" value="PrmA"/>
    <property type="match status" value="1"/>
</dbReference>
<evidence type="ECO:0000256" key="3">
    <source>
        <dbReference type="ARBA" id="ARBA00022603"/>
    </source>
</evidence>
<dbReference type="GO" id="GO:0032259">
    <property type="term" value="P:methylation"/>
    <property type="evidence" value="ECO:0007669"/>
    <property type="project" value="UniProtKB-KW"/>
</dbReference>
<dbReference type="NCBIfam" id="TIGR00406">
    <property type="entry name" value="prmA"/>
    <property type="match status" value="1"/>
</dbReference>
<keyword evidence="3 6" id="KW-0489">Methyltransferase</keyword>